<evidence type="ECO:0000313" key="3">
    <source>
        <dbReference type="Proteomes" id="UP000269945"/>
    </source>
</evidence>
<gene>
    <name evidence="2" type="ORF">BN2614_LOCUS2</name>
</gene>
<proteinExistence type="predicted"/>
<dbReference type="AlphaFoldDB" id="A0A9X9MDV5"/>
<reference evidence="2 3" key="1">
    <citation type="submission" date="2018-10" db="EMBL/GenBank/DDBJ databases">
        <authorList>
            <person name="Ekblom R."/>
            <person name="Jareborg N."/>
        </authorList>
    </citation>
    <scope>NUCLEOTIDE SEQUENCE [LARGE SCALE GENOMIC DNA]</scope>
    <source>
        <tissue evidence="2">Muscle</tissue>
    </source>
</reference>
<feature type="compositionally biased region" description="Polar residues" evidence="1">
    <location>
        <begin position="31"/>
        <end position="42"/>
    </location>
</feature>
<keyword evidence="3" id="KW-1185">Reference proteome</keyword>
<feature type="compositionally biased region" description="Basic and acidic residues" evidence="1">
    <location>
        <begin position="21"/>
        <end position="30"/>
    </location>
</feature>
<comment type="caution">
    <text evidence="2">The sequence shown here is derived from an EMBL/GenBank/DDBJ whole genome shotgun (WGS) entry which is preliminary data.</text>
</comment>
<dbReference type="EMBL" id="CYRY02047213">
    <property type="protein sequence ID" value="VCX43155.1"/>
    <property type="molecule type" value="Genomic_DNA"/>
</dbReference>
<protein>
    <submittedName>
        <fullName evidence="2">Uncharacterized protein</fullName>
    </submittedName>
</protein>
<organism evidence="2 3">
    <name type="scientific">Gulo gulo</name>
    <name type="common">Wolverine</name>
    <name type="synonym">Gluton</name>
    <dbReference type="NCBI Taxonomy" id="48420"/>
    <lineage>
        <taxon>Eukaryota</taxon>
        <taxon>Metazoa</taxon>
        <taxon>Chordata</taxon>
        <taxon>Craniata</taxon>
        <taxon>Vertebrata</taxon>
        <taxon>Euteleostomi</taxon>
        <taxon>Mammalia</taxon>
        <taxon>Eutheria</taxon>
        <taxon>Laurasiatheria</taxon>
        <taxon>Carnivora</taxon>
        <taxon>Caniformia</taxon>
        <taxon>Musteloidea</taxon>
        <taxon>Mustelidae</taxon>
        <taxon>Guloninae</taxon>
        <taxon>Gulo</taxon>
    </lineage>
</organism>
<dbReference type="Proteomes" id="UP000269945">
    <property type="component" value="Unassembled WGS sequence"/>
</dbReference>
<sequence>MAAPGPRIRWGAPCWGSDHSVPRIPHDVNEGRSQTGLQSSPGTYHEQRRGRNWGWASLLGYSTEGKREVSVRFPCVVLVGVGCGV</sequence>
<name>A0A9X9MDV5_GULGU</name>
<accession>A0A9X9MDV5</accession>
<evidence type="ECO:0000256" key="1">
    <source>
        <dbReference type="SAM" id="MobiDB-lite"/>
    </source>
</evidence>
<feature type="region of interest" description="Disordered" evidence="1">
    <location>
        <begin position="21"/>
        <end position="48"/>
    </location>
</feature>
<evidence type="ECO:0000313" key="2">
    <source>
        <dbReference type="EMBL" id="VCX43155.1"/>
    </source>
</evidence>